<dbReference type="EMBL" id="GL377570">
    <property type="protein sequence ID" value="EFJ34217.1"/>
    <property type="molecule type" value="Genomic_DNA"/>
</dbReference>
<dbReference type="GO" id="GO:0005506">
    <property type="term" value="F:iron ion binding"/>
    <property type="evidence" value="ECO:0007669"/>
    <property type="project" value="InterPro"/>
</dbReference>
<accession>D8R174</accession>
<dbReference type="GO" id="GO:0044550">
    <property type="term" value="P:secondary metabolite biosynthetic process"/>
    <property type="evidence" value="ECO:0007669"/>
    <property type="project" value="UniProtKB-ARBA"/>
</dbReference>
<dbReference type="OrthoDB" id="442633at2759"/>
<evidence type="ECO:0000256" key="4">
    <source>
        <dbReference type="ARBA" id="ARBA00023002"/>
    </source>
</evidence>
<dbReference type="Proteomes" id="UP000001514">
    <property type="component" value="Unassembled WGS sequence"/>
</dbReference>
<proteinExistence type="inferred from homology"/>
<evidence type="ECO:0000256" key="3">
    <source>
        <dbReference type="ARBA" id="ARBA00022723"/>
    </source>
</evidence>
<dbReference type="GO" id="GO:0020037">
    <property type="term" value="F:heme binding"/>
    <property type="evidence" value="ECO:0007669"/>
    <property type="project" value="InterPro"/>
</dbReference>
<keyword evidence="9" id="KW-1185">Reference proteome</keyword>
<dbReference type="Pfam" id="PF00067">
    <property type="entry name" value="p450"/>
    <property type="match status" value="1"/>
</dbReference>
<dbReference type="InterPro" id="IPR001128">
    <property type="entry name" value="Cyt_P450"/>
</dbReference>
<evidence type="ECO:0000256" key="1">
    <source>
        <dbReference type="ARBA" id="ARBA00010617"/>
    </source>
</evidence>
<comment type="cofactor">
    <cofactor evidence="6">
        <name>heme</name>
        <dbReference type="ChEBI" id="CHEBI:30413"/>
    </cofactor>
</comment>
<gene>
    <name evidence="8" type="primary">CYP797D1</name>
    <name evidence="8" type="ORF">SELMODRAFT_83018</name>
</gene>
<dbReference type="InterPro" id="IPR002401">
    <property type="entry name" value="Cyt_P450_E_grp-I"/>
</dbReference>
<comment type="similarity">
    <text evidence="1 7">Belongs to the cytochrome P450 family.</text>
</comment>
<dbReference type="InParanoid" id="D8R174"/>
<dbReference type="Gramene" id="EFJ34217">
    <property type="protein sequence ID" value="EFJ34217"/>
    <property type="gene ID" value="SELMODRAFT_83018"/>
</dbReference>
<dbReference type="PROSITE" id="PS00086">
    <property type="entry name" value="CYTOCHROME_P450"/>
    <property type="match status" value="1"/>
</dbReference>
<dbReference type="PANTHER" id="PTHR47944:SF4">
    <property type="entry name" value="OS09G0441700 PROTEIN"/>
    <property type="match status" value="1"/>
</dbReference>
<keyword evidence="7" id="KW-0503">Monooxygenase</keyword>
<keyword evidence="3 6" id="KW-0479">Metal-binding</keyword>
<dbReference type="GO" id="GO:0004497">
    <property type="term" value="F:monooxygenase activity"/>
    <property type="evidence" value="ECO:0007669"/>
    <property type="project" value="UniProtKB-KW"/>
</dbReference>
<evidence type="ECO:0000256" key="5">
    <source>
        <dbReference type="ARBA" id="ARBA00023004"/>
    </source>
</evidence>
<evidence type="ECO:0000256" key="2">
    <source>
        <dbReference type="ARBA" id="ARBA00022617"/>
    </source>
</evidence>
<feature type="binding site" description="axial binding residue" evidence="6">
    <location>
        <position position="439"/>
    </location>
    <ligand>
        <name>heme</name>
        <dbReference type="ChEBI" id="CHEBI:30413"/>
    </ligand>
    <ligandPart>
        <name>Fe</name>
        <dbReference type="ChEBI" id="CHEBI:18248"/>
    </ligandPart>
</feature>
<name>D8R174_SELML</name>
<organism evidence="9">
    <name type="scientific">Selaginella moellendorffii</name>
    <name type="common">Spikemoss</name>
    <dbReference type="NCBI Taxonomy" id="88036"/>
    <lineage>
        <taxon>Eukaryota</taxon>
        <taxon>Viridiplantae</taxon>
        <taxon>Streptophyta</taxon>
        <taxon>Embryophyta</taxon>
        <taxon>Tracheophyta</taxon>
        <taxon>Lycopodiopsida</taxon>
        <taxon>Selaginellales</taxon>
        <taxon>Selaginellaceae</taxon>
        <taxon>Selaginella</taxon>
    </lineage>
</organism>
<evidence type="ECO:0000313" key="9">
    <source>
        <dbReference type="Proteomes" id="UP000001514"/>
    </source>
</evidence>
<dbReference type="GO" id="GO:0016705">
    <property type="term" value="F:oxidoreductase activity, acting on paired donors, with incorporation or reduction of molecular oxygen"/>
    <property type="evidence" value="ECO:0007669"/>
    <property type="project" value="InterPro"/>
</dbReference>
<protein>
    <submittedName>
        <fullName evidence="8">Uncharacterized protein CYP797D1</fullName>
    </submittedName>
</protein>
<sequence length="491" mass="55823">MATIFGGVLVFLVLFFLTKRLSFTRQRLPPSPLSLPLIGHLHLLTRMAHQSLQVLSNKYGPILYLKLGMVPTIVVSSPDMAREILKTHDAKFSSRPYFLVGEYFSYGYCGMGFTSGGEHWKNLRKLCATELFTINRIDSFEWVRKEEISRMISTIENTTGVINMRNLLITYGFNVMTETVMSKRFFCENGALLDADQAREFKKVSIETVEMALKFHISEFVPSYLRWIDWNIPKVKILQAKSDKFMQQIVQEHKRSKNSRKTKDFMDVLLESFTDSSNKQSLKAENTVKALTMELLAGGTDTSASSIEWALMELLLNPHTMVKAREELVKFVDLTNSTVNEGDLPKLTYLNAVIKETMRLHPPAPLLVPHKSTVECKIAGFDIPKGTTTIVNLYAIGRDPNVWENPTKFCPERFLGDSRIDVKGQNFELIPFGSGRRTCPGMILGLRNVQLVLANLIHRFEWALIPGREYGVEETTGTVNWAKTPLEVLKR</sequence>
<dbReference type="KEGG" id="smo:SELMODRAFT_83018"/>
<dbReference type="eggNOG" id="KOG0156">
    <property type="taxonomic scope" value="Eukaryota"/>
</dbReference>
<dbReference type="FunCoup" id="D8R174">
    <property type="interactions" value="585"/>
</dbReference>
<keyword evidence="5 6" id="KW-0408">Iron</keyword>
<dbReference type="InterPro" id="IPR036396">
    <property type="entry name" value="Cyt_P450_sf"/>
</dbReference>
<dbReference type="STRING" id="88036.D8R174"/>
<dbReference type="SUPFAM" id="SSF48264">
    <property type="entry name" value="Cytochrome P450"/>
    <property type="match status" value="1"/>
</dbReference>
<evidence type="ECO:0000256" key="7">
    <source>
        <dbReference type="RuleBase" id="RU000461"/>
    </source>
</evidence>
<dbReference type="GeneID" id="9633651"/>
<dbReference type="AlphaFoldDB" id="D8R174"/>
<keyword evidence="4 7" id="KW-0560">Oxidoreductase</keyword>
<dbReference type="PRINTS" id="PR00385">
    <property type="entry name" value="P450"/>
</dbReference>
<dbReference type="PRINTS" id="PR00463">
    <property type="entry name" value="EP450I"/>
</dbReference>
<dbReference type="InterPro" id="IPR017972">
    <property type="entry name" value="Cyt_P450_CS"/>
</dbReference>
<dbReference type="Gene3D" id="1.10.630.10">
    <property type="entry name" value="Cytochrome P450"/>
    <property type="match status" value="1"/>
</dbReference>
<reference evidence="8 9" key="1">
    <citation type="journal article" date="2011" name="Science">
        <title>The Selaginella genome identifies genetic changes associated with the evolution of vascular plants.</title>
        <authorList>
            <person name="Banks J.A."/>
            <person name="Nishiyama T."/>
            <person name="Hasebe M."/>
            <person name="Bowman J.L."/>
            <person name="Gribskov M."/>
            <person name="dePamphilis C."/>
            <person name="Albert V.A."/>
            <person name="Aono N."/>
            <person name="Aoyama T."/>
            <person name="Ambrose B.A."/>
            <person name="Ashton N.W."/>
            <person name="Axtell M.J."/>
            <person name="Barker E."/>
            <person name="Barker M.S."/>
            <person name="Bennetzen J.L."/>
            <person name="Bonawitz N.D."/>
            <person name="Chapple C."/>
            <person name="Cheng C."/>
            <person name="Correa L.G."/>
            <person name="Dacre M."/>
            <person name="DeBarry J."/>
            <person name="Dreyer I."/>
            <person name="Elias M."/>
            <person name="Engstrom E.M."/>
            <person name="Estelle M."/>
            <person name="Feng L."/>
            <person name="Finet C."/>
            <person name="Floyd S.K."/>
            <person name="Frommer W.B."/>
            <person name="Fujita T."/>
            <person name="Gramzow L."/>
            <person name="Gutensohn M."/>
            <person name="Harholt J."/>
            <person name="Hattori M."/>
            <person name="Heyl A."/>
            <person name="Hirai T."/>
            <person name="Hiwatashi Y."/>
            <person name="Ishikawa M."/>
            <person name="Iwata M."/>
            <person name="Karol K.G."/>
            <person name="Koehler B."/>
            <person name="Kolukisaoglu U."/>
            <person name="Kubo M."/>
            <person name="Kurata T."/>
            <person name="Lalonde S."/>
            <person name="Li K."/>
            <person name="Li Y."/>
            <person name="Litt A."/>
            <person name="Lyons E."/>
            <person name="Manning G."/>
            <person name="Maruyama T."/>
            <person name="Michael T.P."/>
            <person name="Mikami K."/>
            <person name="Miyazaki S."/>
            <person name="Morinaga S."/>
            <person name="Murata T."/>
            <person name="Mueller-Roeber B."/>
            <person name="Nelson D.R."/>
            <person name="Obara M."/>
            <person name="Oguri Y."/>
            <person name="Olmstead R.G."/>
            <person name="Onodera N."/>
            <person name="Petersen B.L."/>
            <person name="Pils B."/>
            <person name="Prigge M."/>
            <person name="Rensing S.A."/>
            <person name="Riano-Pachon D.M."/>
            <person name="Roberts A.W."/>
            <person name="Sato Y."/>
            <person name="Scheller H.V."/>
            <person name="Schulz B."/>
            <person name="Schulz C."/>
            <person name="Shakirov E.V."/>
            <person name="Shibagaki N."/>
            <person name="Shinohara N."/>
            <person name="Shippen D.E."/>
            <person name="Soerensen I."/>
            <person name="Sotooka R."/>
            <person name="Sugimoto N."/>
            <person name="Sugita M."/>
            <person name="Sumikawa N."/>
            <person name="Tanurdzic M."/>
            <person name="Theissen G."/>
            <person name="Ulvskov P."/>
            <person name="Wakazuki S."/>
            <person name="Weng J.K."/>
            <person name="Willats W.W."/>
            <person name="Wipf D."/>
            <person name="Wolf P.G."/>
            <person name="Yang L."/>
            <person name="Zimmer A.D."/>
            <person name="Zhu Q."/>
            <person name="Mitros T."/>
            <person name="Hellsten U."/>
            <person name="Loque D."/>
            <person name="Otillar R."/>
            <person name="Salamov A."/>
            <person name="Schmutz J."/>
            <person name="Shapiro H."/>
            <person name="Lindquist E."/>
            <person name="Lucas S."/>
            <person name="Rokhsar D."/>
            <person name="Grigoriev I.V."/>
        </authorList>
    </citation>
    <scope>NUCLEOTIDE SEQUENCE [LARGE SCALE GENOMIC DNA]</scope>
</reference>
<dbReference type="FunFam" id="1.10.630.10:FF:000026">
    <property type="entry name" value="Cytochrome P450 82C4"/>
    <property type="match status" value="1"/>
</dbReference>
<dbReference type="CDD" id="cd20618">
    <property type="entry name" value="CYP71_clan"/>
    <property type="match status" value="1"/>
</dbReference>
<evidence type="ECO:0000313" key="8">
    <source>
        <dbReference type="EMBL" id="EFJ34217.1"/>
    </source>
</evidence>
<dbReference type="HOGENOM" id="CLU_001570_4_0_1"/>
<keyword evidence="2 6" id="KW-0349">Heme</keyword>
<evidence type="ECO:0000256" key="6">
    <source>
        <dbReference type="PIRSR" id="PIRSR602401-1"/>
    </source>
</evidence>
<dbReference type="PANTHER" id="PTHR47944">
    <property type="entry name" value="CYTOCHROME P450 98A9"/>
    <property type="match status" value="1"/>
</dbReference>